<accession>A0A6V7Y346</accession>
<organism evidence="1 2">
    <name type="scientific">Meloidogyne enterolobii</name>
    <name type="common">Root-knot nematode worm</name>
    <name type="synonym">Meloidogyne mayaguensis</name>
    <dbReference type="NCBI Taxonomy" id="390850"/>
    <lineage>
        <taxon>Eukaryota</taxon>
        <taxon>Metazoa</taxon>
        <taxon>Ecdysozoa</taxon>
        <taxon>Nematoda</taxon>
        <taxon>Chromadorea</taxon>
        <taxon>Rhabditida</taxon>
        <taxon>Tylenchina</taxon>
        <taxon>Tylenchomorpha</taxon>
        <taxon>Tylenchoidea</taxon>
        <taxon>Meloidogynidae</taxon>
        <taxon>Meloidogyninae</taxon>
        <taxon>Meloidogyne</taxon>
    </lineage>
</organism>
<protein>
    <submittedName>
        <fullName evidence="1">Uncharacterized protein</fullName>
    </submittedName>
</protein>
<gene>
    <name evidence="1" type="ORF">MENT_LOCUS59834</name>
</gene>
<comment type="caution">
    <text evidence="1">The sequence shown here is derived from an EMBL/GenBank/DDBJ whole genome shotgun (WGS) entry which is preliminary data.</text>
</comment>
<dbReference type="AlphaFoldDB" id="A0A6V7Y346"/>
<name>A0A6V7Y346_MELEN</name>
<sequence length="73" mass="8516">MSEFGLLILFLYFIQYSIKIIFPANFKLNSPTTFKLNLNKKSKHPKLASALVIKNHPISFFEIDLSFIYSFLN</sequence>
<proteinExistence type="predicted"/>
<dbReference type="Proteomes" id="UP000580250">
    <property type="component" value="Unassembled WGS sequence"/>
</dbReference>
<evidence type="ECO:0000313" key="1">
    <source>
        <dbReference type="EMBL" id="CAD2205984.1"/>
    </source>
</evidence>
<dbReference type="EMBL" id="CAJEWN010002971">
    <property type="protein sequence ID" value="CAD2205984.1"/>
    <property type="molecule type" value="Genomic_DNA"/>
</dbReference>
<evidence type="ECO:0000313" key="2">
    <source>
        <dbReference type="Proteomes" id="UP000580250"/>
    </source>
</evidence>
<reference evidence="1 2" key="1">
    <citation type="submission" date="2020-08" db="EMBL/GenBank/DDBJ databases">
        <authorList>
            <person name="Koutsovoulos G."/>
            <person name="Danchin GJ E."/>
        </authorList>
    </citation>
    <scope>NUCLEOTIDE SEQUENCE [LARGE SCALE GENOMIC DNA]</scope>
</reference>